<feature type="chain" id="PRO_5003624673" evidence="2">
    <location>
        <begin position="24"/>
        <end position="142"/>
    </location>
</feature>
<accession>I0BFE9</accession>
<evidence type="ECO:0000313" key="3">
    <source>
        <dbReference type="EMBL" id="AFH61096.1"/>
    </source>
</evidence>
<dbReference type="KEGG" id="pmw:B2K_10230"/>
<sequence>MKRLSLALASALLISSVGGAAIAAPESTSLTTVETTSETAVDSALRKNLTDLGVPKETQDKLIAKYKRGEKWDSMKQSEIDKLGKEFFTVTGTEGAKRHVFPDGSVFMIKVGPGVPAKSPDGEQQGIQGADVSDAVSTQSAS</sequence>
<organism evidence="3 4">
    <name type="scientific">Paenibacillus mucilaginosus K02</name>
    <dbReference type="NCBI Taxonomy" id="997761"/>
    <lineage>
        <taxon>Bacteria</taxon>
        <taxon>Bacillati</taxon>
        <taxon>Bacillota</taxon>
        <taxon>Bacilli</taxon>
        <taxon>Bacillales</taxon>
        <taxon>Paenibacillaceae</taxon>
        <taxon>Paenibacillus</taxon>
    </lineage>
</organism>
<dbReference type="HOGENOM" id="CLU_1813898_0_0_9"/>
<keyword evidence="2" id="KW-0732">Signal</keyword>
<dbReference type="RefSeq" id="WP_014650172.1">
    <property type="nucleotide sequence ID" value="NC_017672.3"/>
</dbReference>
<evidence type="ECO:0000256" key="1">
    <source>
        <dbReference type="SAM" id="MobiDB-lite"/>
    </source>
</evidence>
<dbReference type="Proteomes" id="UP000007392">
    <property type="component" value="Chromosome"/>
</dbReference>
<gene>
    <name evidence="3" type="ORF">B2K_10230</name>
</gene>
<feature type="signal peptide" evidence="2">
    <location>
        <begin position="1"/>
        <end position="23"/>
    </location>
</feature>
<reference evidence="3 4" key="1">
    <citation type="submission" date="2013-06" db="EMBL/GenBank/DDBJ databases">
        <title>Complete genome sequence of Paenibacillus mucilaginosus K02.</title>
        <authorList>
            <person name="Xiao B."/>
            <person name="Sun L."/>
            <person name="Xiao L."/>
            <person name="Lian B."/>
        </authorList>
    </citation>
    <scope>NUCLEOTIDE SEQUENCE [LARGE SCALE GENOMIC DNA]</scope>
    <source>
        <strain evidence="3 4">K02</strain>
    </source>
</reference>
<evidence type="ECO:0000313" key="4">
    <source>
        <dbReference type="Proteomes" id="UP000007392"/>
    </source>
</evidence>
<evidence type="ECO:0000256" key="2">
    <source>
        <dbReference type="SAM" id="SignalP"/>
    </source>
</evidence>
<dbReference type="AlphaFoldDB" id="I0BFE9"/>
<proteinExistence type="predicted"/>
<protein>
    <submittedName>
        <fullName evidence="3">Uncharacterized protein</fullName>
    </submittedName>
</protein>
<dbReference type="EMBL" id="CP003422">
    <property type="protein sequence ID" value="AFH61096.1"/>
    <property type="molecule type" value="Genomic_DNA"/>
</dbReference>
<feature type="region of interest" description="Disordered" evidence="1">
    <location>
        <begin position="112"/>
        <end position="142"/>
    </location>
</feature>
<name>I0BFE9_9BACL</name>